<evidence type="ECO:0000313" key="1">
    <source>
        <dbReference type="EMBL" id="CAL4093658.1"/>
    </source>
</evidence>
<reference evidence="1 2" key="1">
    <citation type="submission" date="2024-05" db="EMBL/GenBank/DDBJ databases">
        <authorList>
            <person name="Wallberg A."/>
        </authorList>
    </citation>
    <scope>NUCLEOTIDE SEQUENCE [LARGE SCALE GENOMIC DNA]</scope>
</reference>
<sequence>MVQPEGSVVGGLPGGNLSLSGAPVNEVLAQLSEKEERAKKKRPGAFWKKPPVKIYADNFGFAVNSYQPMIDYINKKDCGEKPERDVHLPLLEERCMRQYQSNKPVNGYSNSDIDFFIDKGQKIRTSIRQNDACGKSNVLNRTHTNWSMTTKWVQQVKNSSVGNYRKLREGAAREVSPTRSVLSNTSHKAAEFENIPRKIPQSENYRETTPRPNYVDDTSVEFARALSQLSIMESDEATVARKAKLEALDHRFEEAVNQMCNYVNKVTQDRTPQQALVSNQMDSNDYMLRSQKRREMEMANLEESVYDLTDNNSSRNKLRSSLKSLDDHLTSTSSRIQEQQRGSMITDNELKEALNDIRLNRYNSRARTEDDYLRDDTDYLPVQNLGLRVTEERVPVKKSSGGESKGPVITDTYANVVARASDMACLTSEMRKISNRSRFVNCYKPLAKTGDKTQMVQPSKIEMNIDHMANTLAMDGKMRRRFEVDDEIDAPVSNLNSHMKEKYADHKIHKTVAFPPSNSMRVRRADLRAQSRVTLLGY</sequence>
<proteinExistence type="predicted"/>
<comment type="caution">
    <text evidence="1">The sequence shown here is derived from an EMBL/GenBank/DDBJ whole genome shotgun (WGS) entry which is preliminary data.</text>
</comment>
<dbReference type="Proteomes" id="UP001497623">
    <property type="component" value="Unassembled WGS sequence"/>
</dbReference>
<accession>A0AAV2QMP1</accession>
<evidence type="ECO:0000313" key="2">
    <source>
        <dbReference type="Proteomes" id="UP001497623"/>
    </source>
</evidence>
<organism evidence="1 2">
    <name type="scientific">Meganyctiphanes norvegica</name>
    <name type="common">Northern krill</name>
    <name type="synonym">Thysanopoda norvegica</name>
    <dbReference type="NCBI Taxonomy" id="48144"/>
    <lineage>
        <taxon>Eukaryota</taxon>
        <taxon>Metazoa</taxon>
        <taxon>Ecdysozoa</taxon>
        <taxon>Arthropoda</taxon>
        <taxon>Crustacea</taxon>
        <taxon>Multicrustacea</taxon>
        <taxon>Malacostraca</taxon>
        <taxon>Eumalacostraca</taxon>
        <taxon>Eucarida</taxon>
        <taxon>Euphausiacea</taxon>
        <taxon>Euphausiidae</taxon>
        <taxon>Meganyctiphanes</taxon>
    </lineage>
</organism>
<dbReference type="EMBL" id="CAXKWB010009148">
    <property type="protein sequence ID" value="CAL4093658.1"/>
    <property type="molecule type" value="Genomic_DNA"/>
</dbReference>
<gene>
    <name evidence="1" type="ORF">MNOR_LOCUS14930</name>
</gene>
<keyword evidence="2" id="KW-1185">Reference proteome</keyword>
<dbReference type="AlphaFoldDB" id="A0AAV2QMP1"/>
<protein>
    <submittedName>
        <fullName evidence="1">Uncharacterized protein</fullName>
    </submittedName>
</protein>
<name>A0AAV2QMP1_MEGNR</name>